<dbReference type="EMBL" id="JABSTV010001255">
    <property type="protein sequence ID" value="KAH7936364.1"/>
    <property type="molecule type" value="Genomic_DNA"/>
</dbReference>
<evidence type="ECO:0000256" key="1">
    <source>
        <dbReference type="SAM" id="MobiDB-lite"/>
    </source>
</evidence>
<name>A0A9D4SPQ1_RHISA</name>
<reference evidence="2" key="2">
    <citation type="submission" date="2021-09" db="EMBL/GenBank/DDBJ databases">
        <authorList>
            <person name="Jia N."/>
            <person name="Wang J."/>
            <person name="Shi W."/>
            <person name="Du L."/>
            <person name="Sun Y."/>
            <person name="Zhan W."/>
            <person name="Jiang J."/>
            <person name="Wang Q."/>
            <person name="Zhang B."/>
            <person name="Ji P."/>
            <person name="Sakyi L.B."/>
            <person name="Cui X."/>
            <person name="Yuan T."/>
            <person name="Jiang B."/>
            <person name="Yang W."/>
            <person name="Lam T.T.-Y."/>
            <person name="Chang Q."/>
            <person name="Ding S."/>
            <person name="Wang X."/>
            <person name="Zhu J."/>
            <person name="Ruan X."/>
            <person name="Zhao L."/>
            <person name="Wei J."/>
            <person name="Que T."/>
            <person name="Du C."/>
            <person name="Cheng J."/>
            <person name="Dai P."/>
            <person name="Han X."/>
            <person name="Huang E."/>
            <person name="Gao Y."/>
            <person name="Liu J."/>
            <person name="Shao H."/>
            <person name="Ye R."/>
            <person name="Li L."/>
            <person name="Wei W."/>
            <person name="Wang X."/>
            <person name="Wang C."/>
            <person name="Huo Q."/>
            <person name="Li W."/>
            <person name="Guo W."/>
            <person name="Chen H."/>
            <person name="Chen S."/>
            <person name="Zhou L."/>
            <person name="Zhou L."/>
            <person name="Ni X."/>
            <person name="Tian J."/>
            <person name="Zhou Y."/>
            <person name="Sheng Y."/>
            <person name="Liu T."/>
            <person name="Pan Y."/>
            <person name="Xia L."/>
            <person name="Li J."/>
            <person name="Zhao F."/>
            <person name="Cao W."/>
        </authorList>
    </citation>
    <scope>NUCLEOTIDE SEQUENCE</scope>
    <source>
        <strain evidence="2">Rsan-2018</strain>
        <tissue evidence="2">Larvae</tissue>
    </source>
</reference>
<organism evidence="2 3">
    <name type="scientific">Rhipicephalus sanguineus</name>
    <name type="common">Brown dog tick</name>
    <name type="synonym">Ixodes sanguineus</name>
    <dbReference type="NCBI Taxonomy" id="34632"/>
    <lineage>
        <taxon>Eukaryota</taxon>
        <taxon>Metazoa</taxon>
        <taxon>Ecdysozoa</taxon>
        <taxon>Arthropoda</taxon>
        <taxon>Chelicerata</taxon>
        <taxon>Arachnida</taxon>
        <taxon>Acari</taxon>
        <taxon>Parasitiformes</taxon>
        <taxon>Ixodida</taxon>
        <taxon>Ixodoidea</taxon>
        <taxon>Ixodidae</taxon>
        <taxon>Rhipicephalinae</taxon>
        <taxon>Rhipicephalus</taxon>
        <taxon>Rhipicephalus</taxon>
    </lineage>
</organism>
<feature type="compositionally biased region" description="Polar residues" evidence="1">
    <location>
        <begin position="89"/>
        <end position="104"/>
    </location>
</feature>
<dbReference type="AlphaFoldDB" id="A0A9D4SPQ1"/>
<evidence type="ECO:0000313" key="3">
    <source>
        <dbReference type="Proteomes" id="UP000821837"/>
    </source>
</evidence>
<sequence>MKMPPCTFPRGARKKKEEKEQATSTDQTEPEARAEKTRWPGRTSTFGRPTSVGGTRSSVNARGTSQRRVFSPGAQRTQRSPRHPAWPFSSKTRNAATTPSRPVA</sequence>
<proteinExistence type="predicted"/>
<keyword evidence="3" id="KW-1185">Reference proteome</keyword>
<reference evidence="2" key="1">
    <citation type="journal article" date="2020" name="Cell">
        <title>Large-Scale Comparative Analyses of Tick Genomes Elucidate Their Genetic Diversity and Vector Capacities.</title>
        <authorList>
            <consortium name="Tick Genome and Microbiome Consortium (TIGMIC)"/>
            <person name="Jia N."/>
            <person name="Wang J."/>
            <person name="Shi W."/>
            <person name="Du L."/>
            <person name="Sun Y."/>
            <person name="Zhan W."/>
            <person name="Jiang J.F."/>
            <person name="Wang Q."/>
            <person name="Zhang B."/>
            <person name="Ji P."/>
            <person name="Bell-Sakyi L."/>
            <person name="Cui X.M."/>
            <person name="Yuan T.T."/>
            <person name="Jiang B.G."/>
            <person name="Yang W.F."/>
            <person name="Lam T.T."/>
            <person name="Chang Q.C."/>
            <person name="Ding S.J."/>
            <person name="Wang X.J."/>
            <person name="Zhu J.G."/>
            <person name="Ruan X.D."/>
            <person name="Zhao L."/>
            <person name="Wei J.T."/>
            <person name="Ye R.Z."/>
            <person name="Que T.C."/>
            <person name="Du C.H."/>
            <person name="Zhou Y.H."/>
            <person name="Cheng J.X."/>
            <person name="Dai P.F."/>
            <person name="Guo W.B."/>
            <person name="Han X.H."/>
            <person name="Huang E.J."/>
            <person name="Li L.F."/>
            <person name="Wei W."/>
            <person name="Gao Y.C."/>
            <person name="Liu J.Z."/>
            <person name="Shao H.Z."/>
            <person name="Wang X."/>
            <person name="Wang C.C."/>
            <person name="Yang T.C."/>
            <person name="Huo Q.B."/>
            <person name="Li W."/>
            <person name="Chen H.Y."/>
            <person name="Chen S.E."/>
            <person name="Zhou L.G."/>
            <person name="Ni X.B."/>
            <person name="Tian J.H."/>
            <person name="Sheng Y."/>
            <person name="Liu T."/>
            <person name="Pan Y.S."/>
            <person name="Xia L.Y."/>
            <person name="Li J."/>
            <person name="Zhao F."/>
            <person name="Cao W.C."/>
        </authorList>
    </citation>
    <scope>NUCLEOTIDE SEQUENCE</scope>
    <source>
        <strain evidence="2">Rsan-2018</strain>
    </source>
</reference>
<dbReference type="Proteomes" id="UP000821837">
    <property type="component" value="Unassembled WGS sequence"/>
</dbReference>
<comment type="caution">
    <text evidence="2">The sequence shown here is derived from an EMBL/GenBank/DDBJ whole genome shotgun (WGS) entry which is preliminary data.</text>
</comment>
<gene>
    <name evidence="2" type="ORF">HPB52_021570</name>
</gene>
<feature type="compositionally biased region" description="Polar residues" evidence="1">
    <location>
        <begin position="42"/>
        <end position="78"/>
    </location>
</feature>
<evidence type="ECO:0000313" key="2">
    <source>
        <dbReference type="EMBL" id="KAH7936364.1"/>
    </source>
</evidence>
<feature type="region of interest" description="Disordered" evidence="1">
    <location>
        <begin position="1"/>
        <end position="104"/>
    </location>
</feature>
<protein>
    <submittedName>
        <fullName evidence="2">Uncharacterized protein</fullName>
    </submittedName>
</protein>
<accession>A0A9D4SPQ1</accession>